<accession>A0A6N9H943</accession>
<dbReference type="Proteomes" id="UP000469215">
    <property type="component" value="Unassembled WGS sequence"/>
</dbReference>
<evidence type="ECO:0000313" key="1">
    <source>
        <dbReference type="EMBL" id="MYM20351.1"/>
    </source>
</evidence>
<dbReference type="InterPro" id="IPR042099">
    <property type="entry name" value="ANL_N_sf"/>
</dbReference>
<dbReference type="EMBL" id="WWEQ01000048">
    <property type="protein sequence ID" value="MYM20351.1"/>
    <property type="molecule type" value="Genomic_DNA"/>
</dbReference>
<comment type="caution">
    <text evidence="1">The sequence shown here is derived from an EMBL/GenBank/DDBJ whole genome shotgun (WGS) entry which is preliminary data.</text>
</comment>
<evidence type="ECO:0000313" key="2">
    <source>
        <dbReference type="Proteomes" id="UP000469215"/>
    </source>
</evidence>
<proteinExistence type="predicted"/>
<dbReference type="Gene3D" id="3.40.50.12780">
    <property type="entry name" value="N-terminal domain of ligase-like"/>
    <property type="match status" value="1"/>
</dbReference>
<organism evidence="1 2">
    <name type="scientific">Brevibacterium rongguiense</name>
    <dbReference type="NCBI Taxonomy" id="2695267"/>
    <lineage>
        <taxon>Bacteria</taxon>
        <taxon>Bacillati</taxon>
        <taxon>Actinomycetota</taxon>
        <taxon>Actinomycetes</taxon>
        <taxon>Micrococcales</taxon>
        <taxon>Brevibacteriaceae</taxon>
        <taxon>Brevibacterium</taxon>
    </lineage>
</organism>
<reference evidence="1 2" key="1">
    <citation type="submission" date="2020-01" db="EMBL/GenBank/DDBJ databases">
        <authorList>
            <person name="Deng T."/>
        </authorList>
    </citation>
    <scope>NUCLEOTIDE SEQUENCE [LARGE SCALE GENOMIC DNA]</scope>
    <source>
        <strain evidence="1 2">5221</strain>
    </source>
</reference>
<sequence>MSAQPHWFAPPGRLGEGHPGTLNPVYERLDRAIIDGRADEPALAGIGPDGARAELTVAEALDRVAKIAGALRLLAVGPGVPVRIASGVAPLTAELAALAVQRIGGTVVWGAGDAPGAPAAPVVIEPDAEEPAGASAAERGVHSAFAKPLRRLPSRVEGTRVRDERDGASLDALVRDGRIEPAAVEPLPADQVIEIAADGARTTALEAALSSRTR</sequence>
<evidence type="ECO:0008006" key="3">
    <source>
        <dbReference type="Google" id="ProtNLM"/>
    </source>
</evidence>
<keyword evidence="2" id="KW-1185">Reference proteome</keyword>
<dbReference type="SUPFAM" id="SSF56801">
    <property type="entry name" value="Acetyl-CoA synthetase-like"/>
    <property type="match status" value="1"/>
</dbReference>
<gene>
    <name evidence="1" type="ORF">GSY69_10340</name>
</gene>
<name>A0A6N9H943_9MICO</name>
<dbReference type="AlphaFoldDB" id="A0A6N9H943"/>
<protein>
    <recommendedName>
        <fullName evidence="3">AMP-dependent synthetase/ligase domain-containing protein</fullName>
    </recommendedName>
</protein>
<dbReference type="RefSeq" id="WP_160953770.1">
    <property type="nucleotide sequence ID" value="NZ_WWEQ01000048.1"/>
</dbReference>